<dbReference type="InterPro" id="IPR024047">
    <property type="entry name" value="MM3350-like_sf"/>
</dbReference>
<dbReference type="PANTHER" id="PTHR41878">
    <property type="entry name" value="LEXA REPRESSOR-RELATED"/>
    <property type="match status" value="1"/>
</dbReference>
<reference evidence="2" key="1">
    <citation type="submission" date="2018-06" db="EMBL/GenBank/DDBJ databases">
        <authorList>
            <person name="Zhirakovskaya E."/>
        </authorList>
    </citation>
    <scope>NUCLEOTIDE SEQUENCE</scope>
</reference>
<dbReference type="Pfam" id="PF07929">
    <property type="entry name" value="PRiA4_ORF3"/>
    <property type="match status" value="1"/>
</dbReference>
<organism evidence="2">
    <name type="scientific">hydrothermal vent metagenome</name>
    <dbReference type="NCBI Taxonomy" id="652676"/>
    <lineage>
        <taxon>unclassified sequences</taxon>
        <taxon>metagenomes</taxon>
        <taxon>ecological metagenomes</taxon>
    </lineage>
</organism>
<dbReference type="SUPFAM" id="SSF159941">
    <property type="entry name" value="MM3350-like"/>
    <property type="match status" value="1"/>
</dbReference>
<proteinExistence type="predicted"/>
<gene>
    <name evidence="2" type="ORF">MNBD_NITROSPIRAE01-1661</name>
</gene>
<evidence type="ECO:0000313" key="2">
    <source>
        <dbReference type="EMBL" id="VAX33816.1"/>
    </source>
</evidence>
<dbReference type="AlphaFoldDB" id="A0A3B1CT85"/>
<dbReference type="EMBL" id="UOGF01000120">
    <property type="protein sequence ID" value="VAX33816.1"/>
    <property type="molecule type" value="Genomic_DNA"/>
</dbReference>
<evidence type="ECO:0000259" key="1">
    <source>
        <dbReference type="Pfam" id="PF07929"/>
    </source>
</evidence>
<name>A0A3B1CT85_9ZZZZ</name>
<dbReference type="InterPro" id="IPR012912">
    <property type="entry name" value="Plasmid_pRiA4b_Orf3-like"/>
</dbReference>
<sequence length="59" mass="6751">MACPPEDCGGVWGYANLLEIINDPSHEEYDETSEWLGRSFEANHFDLEEINEMLAEYLG</sequence>
<accession>A0A3B1CT85</accession>
<dbReference type="Gene3D" id="3.10.290.30">
    <property type="entry name" value="MM3350-like"/>
    <property type="match status" value="1"/>
</dbReference>
<feature type="domain" description="Plasmid pRiA4b Orf3-like" evidence="1">
    <location>
        <begin position="2"/>
        <end position="49"/>
    </location>
</feature>
<protein>
    <recommendedName>
        <fullName evidence="1">Plasmid pRiA4b Orf3-like domain-containing protein</fullName>
    </recommendedName>
</protein>
<dbReference type="PANTHER" id="PTHR41878:SF1">
    <property type="entry name" value="TNPR PROTEIN"/>
    <property type="match status" value="1"/>
</dbReference>